<dbReference type="Gramene" id="Solyc07g049340.1.1">
    <property type="protein sequence ID" value="Solyc07g049340.1.1.1"/>
    <property type="gene ID" value="Solyc07g049340.1"/>
</dbReference>
<accession>A0A3Q7HB01</accession>
<dbReference type="InParanoid" id="A0A3Q7HB01"/>
<dbReference type="Proteomes" id="UP000004994">
    <property type="component" value="Chromosome 7"/>
</dbReference>
<keyword evidence="2" id="KW-1185">Reference proteome</keyword>
<sequence>MYLKAFILSTVLIETTSSMKISFKNKYSTYNFRCLFSHSSYTLCILSYIINLDISFKNKYIEFD</sequence>
<proteinExistence type="predicted"/>
<reference evidence="1" key="1">
    <citation type="journal article" date="2012" name="Nature">
        <title>The tomato genome sequence provides insights into fleshy fruit evolution.</title>
        <authorList>
            <consortium name="Tomato Genome Consortium"/>
        </authorList>
    </citation>
    <scope>NUCLEOTIDE SEQUENCE [LARGE SCALE GENOMIC DNA]</scope>
    <source>
        <strain evidence="1">cv. Heinz 1706</strain>
    </source>
</reference>
<organism evidence="1">
    <name type="scientific">Solanum lycopersicum</name>
    <name type="common">Tomato</name>
    <name type="synonym">Lycopersicon esculentum</name>
    <dbReference type="NCBI Taxonomy" id="4081"/>
    <lineage>
        <taxon>Eukaryota</taxon>
        <taxon>Viridiplantae</taxon>
        <taxon>Streptophyta</taxon>
        <taxon>Embryophyta</taxon>
        <taxon>Tracheophyta</taxon>
        <taxon>Spermatophyta</taxon>
        <taxon>Magnoliopsida</taxon>
        <taxon>eudicotyledons</taxon>
        <taxon>Gunneridae</taxon>
        <taxon>Pentapetalae</taxon>
        <taxon>asterids</taxon>
        <taxon>lamiids</taxon>
        <taxon>Solanales</taxon>
        <taxon>Solanaceae</taxon>
        <taxon>Solanoideae</taxon>
        <taxon>Solaneae</taxon>
        <taxon>Solanum</taxon>
        <taxon>Solanum subgen. Lycopersicon</taxon>
    </lineage>
</organism>
<dbReference type="AlphaFoldDB" id="A0A3Q7HB01"/>
<protein>
    <submittedName>
        <fullName evidence="1">Uncharacterized protein</fullName>
    </submittedName>
</protein>
<evidence type="ECO:0000313" key="1">
    <source>
        <dbReference type="EnsemblPlants" id="Solyc07g049340.1.1.1"/>
    </source>
</evidence>
<evidence type="ECO:0000313" key="2">
    <source>
        <dbReference type="Proteomes" id="UP000004994"/>
    </source>
</evidence>
<dbReference type="EnsemblPlants" id="Solyc07g049340.1.1">
    <property type="protein sequence ID" value="Solyc07g049340.1.1.1"/>
    <property type="gene ID" value="Solyc07g049340.1"/>
</dbReference>
<name>A0A3Q7HB01_SOLLC</name>
<dbReference type="PaxDb" id="4081-Solyc07g049340.1.1"/>
<reference evidence="1" key="2">
    <citation type="submission" date="2019-01" db="UniProtKB">
        <authorList>
            <consortium name="EnsemblPlants"/>
        </authorList>
    </citation>
    <scope>IDENTIFICATION</scope>
    <source>
        <strain evidence="1">cv. Heinz 1706</strain>
    </source>
</reference>